<keyword evidence="2" id="KW-0858">Xylan degradation</keyword>
<dbReference type="InterPro" id="IPR006710">
    <property type="entry name" value="Glyco_hydro_43"/>
</dbReference>
<keyword evidence="4" id="KW-0119">Carbohydrate metabolism</keyword>
<dbReference type="PANTHER" id="PTHR43772:SF2">
    <property type="entry name" value="PUTATIVE (AFU_ORTHOLOGUE AFUA_2G04480)-RELATED"/>
    <property type="match status" value="1"/>
</dbReference>
<dbReference type="InterPro" id="IPR023296">
    <property type="entry name" value="Glyco_hydro_beta-prop_sf"/>
</dbReference>
<proteinExistence type="inferred from homology"/>
<evidence type="ECO:0000256" key="1">
    <source>
        <dbReference type="ARBA" id="ARBA00009865"/>
    </source>
</evidence>
<organism evidence="9 10">
    <name type="scientific">Anaerocolumna sedimenticola</name>
    <dbReference type="NCBI Taxonomy" id="2696063"/>
    <lineage>
        <taxon>Bacteria</taxon>
        <taxon>Bacillati</taxon>
        <taxon>Bacillota</taxon>
        <taxon>Clostridia</taxon>
        <taxon>Lachnospirales</taxon>
        <taxon>Lachnospiraceae</taxon>
        <taxon>Anaerocolumna</taxon>
    </lineage>
</organism>
<evidence type="ECO:0000256" key="2">
    <source>
        <dbReference type="ARBA" id="ARBA00022651"/>
    </source>
</evidence>
<gene>
    <name evidence="9" type="ORF">Ana3638_01405</name>
</gene>
<dbReference type="InterPro" id="IPR052176">
    <property type="entry name" value="Glycosyl_Hydrlase_43_Enz"/>
</dbReference>
<feature type="site" description="Important for catalytic activity, responsible for pKa modulation of the active site Glu and correct orientation of both the proton donor and substrate" evidence="7">
    <location>
        <position position="125"/>
    </location>
</feature>
<dbReference type="RefSeq" id="WP_161836366.1">
    <property type="nucleotide sequence ID" value="NZ_CP048000.1"/>
</dbReference>
<keyword evidence="2" id="KW-0624">Polysaccharide degradation</keyword>
<dbReference type="CDD" id="cd08991">
    <property type="entry name" value="GH43_HoAraf43-like"/>
    <property type="match status" value="1"/>
</dbReference>
<sequence length="307" mass="35777">MNIKNPIPIDNIGDPYILYFEGKYYLYATCHFNGYYCWISENMNDWKEPVVCYEATDKSFGNSCFWAPEVYFFNGKFYMYYTAQWKIYKEEALRIGVAVSDKPEGPFEDVLNEQPMFDFGYGVLDAHILKDGEHNYFYYSRAGADHYVNGAKESEIYAVELGEDFISVKGEGNLILRPEQDWERIYDGEKQFWNEGPFVMKEEGRYHMMYSANFYASKHYGIGCAVSDNPMGPFKKYENNPILSTTDIISGPGHNSVVKALDGKYYCIYHAHTYYDNPSGDRQVYITPLMFQSGKIYMEHPRLDTEQ</sequence>
<evidence type="ECO:0000256" key="4">
    <source>
        <dbReference type="ARBA" id="ARBA00023277"/>
    </source>
</evidence>
<feature type="active site" description="Proton acceptor" evidence="6">
    <location>
        <position position="14"/>
    </location>
</feature>
<comment type="similarity">
    <text evidence="1 8">Belongs to the glycosyl hydrolase 43 family.</text>
</comment>
<evidence type="ECO:0000256" key="8">
    <source>
        <dbReference type="RuleBase" id="RU361187"/>
    </source>
</evidence>
<evidence type="ECO:0000256" key="7">
    <source>
        <dbReference type="PIRSR" id="PIRSR606710-2"/>
    </source>
</evidence>
<keyword evidence="3 8" id="KW-0378">Hydrolase</keyword>
<reference evidence="9 10" key="1">
    <citation type="submission" date="2020-01" db="EMBL/GenBank/DDBJ databases">
        <title>Genome analysis of Anaerocolumna sp. CBA3638.</title>
        <authorList>
            <person name="Kim J."/>
            <person name="Roh S.W."/>
        </authorList>
    </citation>
    <scope>NUCLEOTIDE SEQUENCE [LARGE SCALE GENOMIC DNA]</scope>
    <source>
        <strain evidence="9 10">CBA3638</strain>
    </source>
</reference>
<dbReference type="KEGG" id="anr:Ana3638_01405"/>
<evidence type="ECO:0000256" key="5">
    <source>
        <dbReference type="ARBA" id="ARBA00023295"/>
    </source>
</evidence>
<keyword evidence="10" id="KW-1185">Reference proteome</keyword>
<dbReference type="AlphaFoldDB" id="A0A6P1THQ1"/>
<dbReference type="GO" id="GO:0045493">
    <property type="term" value="P:xylan catabolic process"/>
    <property type="evidence" value="ECO:0007669"/>
    <property type="project" value="UniProtKB-KW"/>
</dbReference>
<evidence type="ECO:0000256" key="3">
    <source>
        <dbReference type="ARBA" id="ARBA00022801"/>
    </source>
</evidence>
<feature type="active site" description="Proton donor" evidence="6">
    <location>
        <position position="195"/>
    </location>
</feature>
<dbReference type="Gene3D" id="2.115.10.20">
    <property type="entry name" value="Glycosyl hydrolase domain, family 43"/>
    <property type="match status" value="1"/>
</dbReference>
<evidence type="ECO:0000256" key="6">
    <source>
        <dbReference type="PIRSR" id="PIRSR606710-1"/>
    </source>
</evidence>
<dbReference type="SUPFAM" id="SSF75005">
    <property type="entry name" value="Arabinanase/levansucrase/invertase"/>
    <property type="match status" value="1"/>
</dbReference>
<protein>
    <submittedName>
        <fullName evidence="9">Family 43 glycosylhydrolase</fullName>
    </submittedName>
</protein>
<dbReference type="Pfam" id="PF04616">
    <property type="entry name" value="Glyco_hydro_43"/>
    <property type="match status" value="1"/>
</dbReference>
<accession>A0A6P1THQ1</accession>
<evidence type="ECO:0000313" key="9">
    <source>
        <dbReference type="EMBL" id="QHQ59619.1"/>
    </source>
</evidence>
<evidence type="ECO:0000313" key="10">
    <source>
        <dbReference type="Proteomes" id="UP000464314"/>
    </source>
</evidence>
<dbReference type="GO" id="GO:0004553">
    <property type="term" value="F:hydrolase activity, hydrolyzing O-glycosyl compounds"/>
    <property type="evidence" value="ECO:0007669"/>
    <property type="project" value="InterPro"/>
</dbReference>
<dbReference type="Proteomes" id="UP000464314">
    <property type="component" value="Chromosome"/>
</dbReference>
<keyword evidence="5 8" id="KW-0326">Glycosidase</keyword>
<name>A0A6P1THQ1_9FIRM</name>
<dbReference type="PANTHER" id="PTHR43772">
    <property type="entry name" value="ENDO-1,4-BETA-XYLANASE"/>
    <property type="match status" value="1"/>
</dbReference>
<dbReference type="EMBL" id="CP048000">
    <property type="protein sequence ID" value="QHQ59619.1"/>
    <property type="molecule type" value="Genomic_DNA"/>
</dbReference>